<dbReference type="EMBL" id="CAJNNW010029614">
    <property type="protein sequence ID" value="CAE8700857.1"/>
    <property type="molecule type" value="Genomic_DNA"/>
</dbReference>
<dbReference type="AlphaFoldDB" id="A0A813KF04"/>
<feature type="non-terminal residue" evidence="1">
    <location>
        <position position="119"/>
    </location>
</feature>
<protein>
    <recommendedName>
        <fullName evidence="3">Ubiquitin-like domain-containing protein</fullName>
    </recommendedName>
</protein>
<evidence type="ECO:0000313" key="2">
    <source>
        <dbReference type="Proteomes" id="UP000626109"/>
    </source>
</evidence>
<organism evidence="1 2">
    <name type="scientific">Polarella glacialis</name>
    <name type="common">Dinoflagellate</name>
    <dbReference type="NCBI Taxonomy" id="89957"/>
    <lineage>
        <taxon>Eukaryota</taxon>
        <taxon>Sar</taxon>
        <taxon>Alveolata</taxon>
        <taxon>Dinophyceae</taxon>
        <taxon>Suessiales</taxon>
        <taxon>Suessiaceae</taxon>
        <taxon>Polarella</taxon>
    </lineage>
</organism>
<accession>A0A813KF04</accession>
<evidence type="ECO:0008006" key="3">
    <source>
        <dbReference type="Google" id="ProtNLM"/>
    </source>
</evidence>
<proteinExistence type="predicted"/>
<sequence>AEDLSNNLALEVRTVSGRLVSQICASPQDTVGTLKLRVLQSSSDQELRRSCAPFGLIHGLSVLRDSTRLDELKYAAADGCLAMTLVCAAPSSLASRLSDAEARGLAGEAASGLADVADS</sequence>
<reference evidence="1" key="1">
    <citation type="submission" date="2021-02" db="EMBL/GenBank/DDBJ databases">
        <authorList>
            <person name="Dougan E. K."/>
            <person name="Rhodes N."/>
            <person name="Thang M."/>
            <person name="Chan C."/>
        </authorList>
    </citation>
    <scope>NUCLEOTIDE SEQUENCE</scope>
</reference>
<dbReference type="Proteomes" id="UP000626109">
    <property type="component" value="Unassembled WGS sequence"/>
</dbReference>
<evidence type="ECO:0000313" key="1">
    <source>
        <dbReference type="EMBL" id="CAE8700857.1"/>
    </source>
</evidence>
<gene>
    <name evidence="1" type="ORF">PGLA2088_LOCUS31815</name>
</gene>
<feature type="non-terminal residue" evidence="1">
    <location>
        <position position="1"/>
    </location>
</feature>
<name>A0A813KF04_POLGL</name>
<comment type="caution">
    <text evidence="1">The sequence shown here is derived from an EMBL/GenBank/DDBJ whole genome shotgun (WGS) entry which is preliminary data.</text>
</comment>